<evidence type="ECO:0000256" key="6">
    <source>
        <dbReference type="ARBA" id="ARBA00022840"/>
    </source>
</evidence>
<keyword evidence="6 9" id="KW-0067">ATP-binding</keyword>
<feature type="binding site" evidence="9">
    <location>
        <begin position="180"/>
        <end position="181"/>
    </location>
    <ligand>
        <name>ATP</name>
        <dbReference type="ChEBI" id="CHEBI:30616"/>
    </ligand>
</feature>
<comment type="function">
    <text evidence="9">Catalyzes a mechanistically unusual reaction, the ATP-dependent insertion of CO2 between the N7 and N8 nitrogen atoms of 7,8-diaminopelargonic acid (DAPA, also called 7,8-diammoniononanoate) to form a ureido ring.</text>
</comment>
<keyword evidence="1 9" id="KW-0963">Cytoplasm</keyword>
<feature type="binding site" evidence="9">
    <location>
        <begin position="13"/>
        <end position="18"/>
    </location>
    <ligand>
        <name>ATP</name>
        <dbReference type="ChEBI" id="CHEBI:30616"/>
    </ligand>
</feature>
<evidence type="ECO:0000313" key="11">
    <source>
        <dbReference type="Proteomes" id="UP001501047"/>
    </source>
</evidence>
<dbReference type="PANTHER" id="PTHR43210:SF2">
    <property type="entry name" value="ATP-DEPENDENT DETHIOBIOTIN SYNTHETASE BIOD 2"/>
    <property type="match status" value="1"/>
</dbReference>
<evidence type="ECO:0000256" key="3">
    <source>
        <dbReference type="ARBA" id="ARBA00022723"/>
    </source>
</evidence>
<evidence type="ECO:0000313" key="10">
    <source>
        <dbReference type="EMBL" id="GAA0772933.1"/>
    </source>
</evidence>
<comment type="catalytic activity">
    <reaction evidence="9">
        <text>(7R,8S)-7,8-diammoniononanoate + CO2 + ATP = (4R,5S)-dethiobiotin + ADP + phosphate + 3 H(+)</text>
        <dbReference type="Rhea" id="RHEA:15805"/>
        <dbReference type="ChEBI" id="CHEBI:15378"/>
        <dbReference type="ChEBI" id="CHEBI:16526"/>
        <dbReference type="ChEBI" id="CHEBI:30616"/>
        <dbReference type="ChEBI" id="CHEBI:43474"/>
        <dbReference type="ChEBI" id="CHEBI:149469"/>
        <dbReference type="ChEBI" id="CHEBI:149473"/>
        <dbReference type="ChEBI" id="CHEBI:456216"/>
        <dbReference type="EC" id="6.3.3.3"/>
    </reaction>
</comment>
<comment type="pathway">
    <text evidence="9">Cofactor biosynthesis; biotin biosynthesis; biotin from 7,8-diaminononanoate: step 1/2.</text>
</comment>
<feature type="binding site" evidence="9">
    <location>
        <position position="116"/>
    </location>
    <ligand>
        <name>Mg(2+)</name>
        <dbReference type="ChEBI" id="CHEBI:18420"/>
    </ligand>
</feature>
<keyword evidence="7 9" id="KW-0460">Magnesium</keyword>
<feature type="binding site" evidence="9">
    <location>
        <position position="215"/>
    </location>
    <ligand>
        <name>ATP</name>
        <dbReference type="ChEBI" id="CHEBI:30616"/>
    </ligand>
</feature>
<accession>A0ABN1KPX6</accession>
<keyword evidence="2 9" id="KW-0436">Ligase</keyword>
<dbReference type="InterPro" id="IPR027417">
    <property type="entry name" value="P-loop_NTPase"/>
</dbReference>
<keyword evidence="11" id="KW-1185">Reference proteome</keyword>
<comment type="similarity">
    <text evidence="9">Belongs to the dethiobiotin synthetase family.</text>
</comment>
<evidence type="ECO:0000256" key="5">
    <source>
        <dbReference type="ARBA" id="ARBA00022756"/>
    </source>
</evidence>
<dbReference type="InterPro" id="IPR004472">
    <property type="entry name" value="DTB_synth_BioD"/>
</dbReference>
<keyword evidence="4 9" id="KW-0547">Nucleotide-binding</keyword>
<dbReference type="RefSeq" id="WP_343826081.1">
    <property type="nucleotide sequence ID" value="NZ_BAAACI010000006.1"/>
</dbReference>
<feature type="active site" evidence="9">
    <location>
        <position position="38"/>
    </location>
</feature>
<dbReference type="EMBL" id="BAAACI010000006">
    <property type="protein sequence ID" value="GAA0772933.1"/>
    <property type="molecule type" value="Genomic_DNA"/>
</dbReference>
<dbReference type="PANTHER" id="PTHR43210">
    <property type="entry name" value="DETHIOBIOTIN SYNTHETASE"/>
    <property type="match status" value="1"/>
</dbReference>
<reference evidence="10 11" key="1">
    <citation type="journal article" date="2019" name="Int. J. Syst. Evol. Microbiol.">
        <title>The Global Catalogue of Microorganisms (GCM) 10K type strain sequencing project: providing services to taxonomists for standard genome sequencing and annotation.</title>
        <authorList>
            <consortium name="The Broad Institute Genomics Platform"/>
            <consortium name="The Broad Institute Genome Sequencing Center for Infectious Disease"/>
            <person name="Wu L."/>
            <person name="Ma J."/>
        </authorList>
    </citation>
    <scope>NUCLEOTIDE SEQUENCE [LARGE SCALE GENOMIC DNA]</scope>
    <source>
        <strain evidence="10 11">JCM 1417</strain>
    </source>
</reference>
<evidence type="ECO:0000256" key="7">
    <source>
        <dbReference type="ARBA" id="ARBA00022842"/>
    </source>
</evidence>
<comment type="subcellular location">
    <subcellularLocation>
        <location evidence="9">Cytoplasm</location>
    </subcellularLocation>
</comment>
<name>A0ABN1KPX6_CLOSU</name>
<proteinExistence type="inferred from homology"/>
<dbReference type="NCBIfam" id="TIGR00347">
    <property type="entry name" value="bioD"/>
    <property type="match status" value="1"/>
</dbReference>
<dbReference type="Gene3D" id="3.40.50.300">
    <property type="entry name" value="P-loop containing nucleotide triphosphate hydrolases"/>
    <property type="match status" value="1"/>
</dbReference>
<feature type="binding site" evidence="9">
    <location>
        <begin position="116"/>
        <end position="119"/>
    </location>
    <ligand>
        <name>ATP</name>
        <dbReference type="ChEBI" id="CHEBI:30616"/>
    </ligand>
</feature>
<feature type="binding site" evidence="9">
    <location>
        <position position="42"/>
    </location>
    <ligand>
        <name>substrate</name>
    </ligand>
</feature>
<evidence type="ECO:0000256" key="8">
    <source>
        <dbReference type="ARBA" id="ARBA00047386"/>
    </source>
</evidence>
<evidence type="ECO:0000256" key="4">
    <source>
        <dbReference type="ARBA" id="ARBA00022741"/>
    </source>
</evidence>
<dbReference type="HAMAP" id="MF_00336">
    <property type="entry name" value="BioD"/>
    <property type="match status" value="1"/>
</dbReference>
<comment type="caution">
    <text evidence="9">Lacks conserved residue(s) required for the propagation of feature annotation.</text>
</comment>
<keyword evidence="5 9" id="KW-0093">Biotin biosynthesis</keyword>
<dbReference type="SUPFAM" id="SSF52540">
    <property type="entry name" value="P-loop containing nucleoside triphosphate hydrolases"/>
    <property type="match status" value="1"/>
</dbReference>
<dbReference type="Proteomes" id="UP001501047">
    <property type="component" value="Unassembled WGS sequence"/>
</dbReference>
<organism evidence="10 11">
    <name type="scientific">Clostridium subterminale</name>
    <dbReference type="NCBI Taxonomy" id="1550"/>
    <lineage>
        <taxon>Bacteria</taxon>
        <taxon>Bacillati</taxon>
        <taxon>Bacillota</taxon>
        <taxon>Clostridia</taxon>
        <taxon>Eubacteriales</taxon>
        <taxon>Clostridiaceae</taxon>
        <taxon>Clostridium</taxon>
    </lineage>
</organism>
<dbReference type="CDD" id="cd03109">
    <property type="entry name" value="DTBS"/>
    <property type="match status" value="1"/>
</dbReference>
<comment type="catalytic activity">
    <reaction evidence="8">
        <text>(7R,8S)-8-amino-7-(carboxyamino)nonanoate + ATP = (4R,5S)-dethiobiotin + ADP + phosphate + H(+)</text>
        <dbReference type="Rhea" id="RHEA:63684"/>
        <dbReference type="ChEBI" id="CHEBI:15378"/>
        <dbReference type="ChEBI" id="CHEBI:30616"/>
        <dbReference type="ChEBI" id="CHEBI:43474"/>
        <dbReference type="ChEBI" id="CHEBI:149470"/>
        <dbReference type="ChEBI" id="CHEBI:149473"/>
        <dbReference type="ChEBI" id="CHEBI:456216"/>
    </reaction>
</comment>
<dbReference type="PIRSF" id="PIRSF006755">
    <property type="entry name" value="DTB_synth"/>
    <property type="match status" value="1"/>
</dbReference>
<feature type="binding site" evidence="9">
    <location>
        <position position="17"/>
    </location>
    <ligand>
        <name>Mg(2+)</name>
        <dbReference type="ChEBI" id="CHEBI:18420"/>
    </ligand>
</feature>
<evidence type="ECO:0000256" key="2">
    <source>
        <dbReference type="ARBA" id="ARBA00022598"/>
    </source>
</evidence>
<evidence type="ECO:0000256" key="9">
    <source>
        <dbReference type="HAMAP-Rule" id="MF_00336"/>
    </source>
</evidence>
<evidence type="ECO:0000256" key="1">
    <source>
        <dbReference type="ARBA" id="ARBA00022490"/>
    </source>
</evidence>
<feature type="binding site" evidence="9">
    <location>
        <position position="55"/>
    </location>
    <ligand>
        <name>ATP</name>
        <dbReference type="ChEBI" id="CHEBI:30616"/>
    </ligand>
</feature>
<dbReference type="EC" id="6.3.3.3" evidence="9"/>
<comment type="cofactor">
    <cofactor evidence="9">
        <name>Mg(2+)</name>
        <dbReference type="ChEBI" id="CHEBI:18420"/>
    </cofactor>
</comment>
<dbReference type="Pfam" id="PF13500">
    <property type="entry name" value="AAA_26"/>
    <property type="match status" value="1"/>
</dbReference>
<sequence length="245" mass="27061">MTKGIFIVGTDTDVGKTIITAGLLYVLRSKGHSATYFKGAVSGAIEKGDKLIPGDTNLVSRVSGLNESYENITPYVYKTAVSPHLAAKIEDKPIDLNIIREKYEELKGKYDFIIAEGSGGIICPLIDNDEEIYTLADLIKEVNMSTLVVARAGVGTINHTVLTIKCIQSLGIKVKGIIINNYEDTYLTRDNINVIERLTGVQIVAKFKAIENLDENSIENNIESIRNCAENEFTDKNILTWMEEL</sequence>
<protein>
    <recommendedName>
        <fullName evidence="9">ATP-dependent dethiobiotin synthetase BioD</fullName>
        <ecNumber evidence="9">6.3.3.3</ecNumber>
    </recommendedName>
    <alternativeName>
        <fullName evidence="9">DTB synthetase</fullName>
        <shortName evidence="9">DTBS</shortName>
    </alternativeName>
    <alternativeName>
        <fullName evidence="9">Dethiobiotin synthase</fullName>
    </alternativeName>
</protein>
<keyword evidence="3 9" id="KW-0479">Metal-binding</keyword>
<comment type="subunit">
    <text evidence="9">Homodimer.</text>
</comment>
<gene>
    <name evidence="9 10" type="primary">bioD</name>
    <name evidence="10" type="ORF">GCM10008908_20210</name>
</gene>
<comment type="caution">
    <text evidence="10">The sequence shown here is derived from an EMBL/GenBank/DDBJ whole genome shotgun (WGS) entry which is preliminary data.</text>
</comment>
<feature type="binding site" evidence="9">
    <location>
        <position position="55"/>
    </location>
    <ligand>
        <name>Mg(2+)</name>
        <dbReference type="ChEBI" id="CHEBI:18420"/>
    </ligand>
</feature>